<feature type="transmembrane region" description="Helical" evidence="5">
    <location>
        <begin position="179"/>
        <end position="196"/>
    </location>
</feature>
<sequence>MHLSLPIDRVKSTVDSFLETLFMATADSGSSYVQILLSAASMLLVFVSAILLAHRNDLGWWTLILSVFVGPMISALQYDLLGLIYAIPLLLLPIFGLWRFSQFKLNGKFTREVTKTPVTLWSAVGMVVGLILLVALRFGPFLFNSGFLTATPEVWVMYFADAAIFASFVMIARGVREGWLLLAVAAIADLVVYFLISPMLGMLGLYVFIALAAAYGYFLWRGLPAQAAEPVQVELDEEELALQKAKQATLDELNAKTEK</sequence>
<keyword evidence="2 5" id="KW-0812">Transmembrane</keyword>
<evidence type="ECO:0000313" key="6">
    <source>
        <dbReference type="EMBL" id="PMQ20247.1"/>
    </source>
</evidence>
<evidence type="ECO:0008006" key="8">
    <source>
        <dbReference type="Google" id="ProtNLM"/>
    </source>
</evidence>
<comment type="caution">
    <text evidence="6">The sequence shown here is derived from an EMBL/GenBank/DDBJ whole genome shotgun (WGS) entry which is preliminary data.</text>
</comment>
<reference evidence="6 7" key="1">
    <citation type="journal article" date="2017" name="Elife">
        <title>Extensive horizontal gene transfer in cheese-associated bacteria.</title>
        <authorList>
            <person name="Bonham K.S."/>
            <person name="Wolfe B.E."/>
            <person name="Dutton R.J."/>
        </authorList>
    </citation>
    <scope>NUCLEOTIDE SEQUENCE [LARGE SCALE GENOMIC DNA]</scope>
    <source>
        <strain evidence="6 7">JB182</strain>
    </source>
</reference>
<dbReference type="RefSeq" id="WP_013349780.1">
    <property type="nucleotide sequence ID" value="NZ_JABUYH010000002.1"/>
</dbReference>
<evidence type="ECO:0000256" key="2">
    <source>
        <dbReference type="ARBA" id="ARBA00022692"/>
    </source>
</evidence>
<evidence type="ECO:0000256" key="3">
    <source>
        <dbReference type="ARBA" id="ARBA00022989"/>
    </source>
</evidence>
<feature type="transmembrane region" description="Helical" evidence="5">
    <location>
        <begin position="31"/>
        <end position="51"/>
    </location>
</feature>
<feature type="transmembrane region" description="Helical" evidence="5">
    <location>
        <begin position="120"/>
        <end position="143"/>
    </location>
</feature>
<organism evidence="6 7">
    <name type="scientific">Glutamicibacter arilaitensis</name>
    <dbReference type="NCBI Taxonomy" id="256701"/>
    <lineage>
        <taxon>Bacteria</taxon>
        <taxon>Bacillati</taxon>
        <taxon>Actinomycetota</taxon>
        <taxon>Actinomycetes</taxon>
        <taxon>Micrococcales</taxon>
        <taxon>Micrococcaceae</taxon>
        <taxon>Glutamicibacter</taxon>
    </lineage>
</organism>
<evidence type="ECO:0000313" key="7">
    <source>
        <dbReference type="Proteomes" id="UP000235739"/>
    </source>
</evidence>
<dbReference type="GO" id="GO:0034257">
    <property type="term" value="F:nicotinamide riboside transmembrane transporter activity"/>
    <property type="evidence" value="ECO:0007669"/>
    <property type="project" value="InterPro"/>
</dbReference>
<dbReference type="GO" id="GO:0016020">
    <property type="term" value="C:membrane"/>
    <property type="evidence" value="ECO:0007669"/>
    <property type="project" value="UniProtKB-SubCell"/>
</dbReference>
<dbReference type="GeneID" id="303186034"/>
<proteinExistence type="predicted"/>
<keyword evidence="4 5" id="KW-0472">Membrane</keyword>
<feature type="transmembrane region" description="Helical" evidence="5">
    <location>
        <begin position="58"/>
        <end position="76"/>
    </location>
</feature>
<protein>
    <recommendedName>
        <fullName evidence="8">Nicotinamide mononucleotide transporter</fullName>
    </recommendedName>
</protein>
<dbReference type="EMBL" id="PNQX01000001">
    <property type="protein sequence ID" value="PMQ20247.1"/>
    <property type="molecule type" value="Genomic_DNA"/>
</dbReference>
<evidence type="ECO:0000256" key="1">
    <source>
        <dbReference type="ARBA" id="ARBA00004141"/>
    </source>
</evidence>
<dbReference type="AlphaFoldDB" id="A0A2N7S2B3"/>
<dbReference type="Pfam" id="PF04973">
    <property type="entry name" value="NMN_transporter"/>
    <property type="match status" value="1"/>
</dbReference>
<feature type="transmembrane region" description="Helical" evidence="5">
    <location>
        <begin position="82"/>
        <end position="100"/>
    </location>
</feature>
<keyword evidence="3 5" id="KW-1133">Transmembrane helix</keyword>
<accession>A0A2N7S2B3</accession>
<dbReference type="InterPro" id="IPR006419">
    <property type="entry name" value="NMN_transpt_PnuC"/>
</dbReference>
<comment type="subcellular location">
    <subcellularLocation>
        <location evidence="1">Membrane</location>
        <topology evidence="1">Multi-pass membrane protein</topology>
    </subcellularLocation>
</comment>
<evidence type="ECO:0000256" key="5">
    <source>
        <dbReference type="SAM" id="Phobius"/>
    </source>
</evidence>
<evidence type="ECO:0000256" key="4">
    <source>
        <dbReference type="ARBA" id="ARBA00023136"/>
    </source>
</evidence>
<feature type="transmembrane region" description="Helical" evidence="5">
    <location>
        <begin position="155"/>
        <end position="172"/>
    </location>
</feature>
<feature type="transmembrane region" description="Helical" evidence="5">
    <location>
        <begin position="202"/>
        <end position="220"/>
    </location>
</feature>
<dbReference type="Proteomes" id="UP000235739">
    <property type="component" value="Unassembled WGS sequence"/>
</dbReference>
<gene>
    <name evidence="6" type="ORF">CIK84_01090</name>
</gene>
<name>A0A2N7S2B3_9MICC</name>